<gene>
    <name evidence="1" type="ORF">RWE15_24505</name>
</gene>
<dbReference type="EMBL" id="JAWDIP010000004">
    <property type="protein sequence ID" value="MDY0396880.1"/>
    <property type="molecule type" value="Genomic_DNA"/>
</dbReference>
<organism evidence="1 2">
    <name type="scientific">Tigheibacillus halophilus</name>
    <dbReference type="NCBI Taxonomy" id="361280"/>
    <lineage>
        <taxon>Bacteria</taxon>
        <taxon>Bacillati</taxon>
        <taxon>Bacillota</taxon>
        <taxon>Bacilli</taxon>
        <taxon>Bacillales</taxon>
        <taxon>Bacillaceae</taxon>
        <taxon>Tigheibacillus</taxon>
    </lineage>
</organism>
<reference evidence="1 2" key="1">
    <citation type="submission" date="2023-10" db="EMBL/GenBank/DDBJ databases">
        <title>Virgibacillus halophilus 5B73C genome.</title>
        <authorList>
            <person name="Miliotis G."/>
            <person name="Sengupta P."/>
            <person name="Hameed A."/>
            <person name="Chuvochina M."/>
            <person name="Mcdonagh F."/>
            <person name="Simpson A.C."/>
            <person name="Singh N.K."/>
            <person name="Rekha P.D."/>
            <person name="Raman K."/>
            <person name="Hugenholtz P."/>
            <person name="Venkateswaran K."/>
        </authorList>
    </citation>
    <scope>NUCLEOTIDE SEQUENCE [LARGE SCALE GENOMIC DNA]</scope>
    <source>
        <strain evidence="1 2">5B73C</strain>
    </source>
</reference>
<evidence type="ECO:0000313" key="1">
    <source>
        <dbReference type="EMBL" id="MDY0396880.1"/>
    </source>
</evidence>
<sequence length="89" mass="9969">MKPNGWIIYNGSLKGGSFLDYASMLQEAMIRKNSQAKIISNTDLPVLLHQEQLELVSKNTFAKPDYVLFCRQRYLFGKAAGMDGPASIQ</sequence>
<comment type="caution">
    <text evidence="1">The sequence shown here is derived from an EMBL/GenBank/DDBJ whole genome shotgun (WGS) entry which is preliminary data.</text>
</comment>
<evidence type="ECO:0000313" key="2">
    <source>
        <dbReference type="Proteomes" id="UP001281447"/>
    </source>
</evidence>
<dbReference type="Proteomes" id="UP001281447">
    <property type="component" value="Unassembled WGS sequence"/>
</dbReference>
<protein>
    <submittedName>
        <fullName evidence="1">Uncharacterized protein</fullName>
    </submittedName>
</protein>
<proteinExistence type="predicted"/>
<keyword evidence="2" id="KW-1185">Reference proteome</keyword>
<name>A0ABU5CD07_9BACI</name>
<accession>A0ABU5CD07</accession>